<dbReference type="GO" id="GO:0000166">
    <property type="term" value="F:nucleotide binding"/>
    <property type="evidence" value="ECO:0007669"/>
    <property type="project" value="InterPro"/>
</dbReference>
<dbReference type="Pfam" id="PF01408">
    <property type="entry name" value="GFO_IDH_MocA"/>
    <property type="match status" value="1"/>
</dbReference>
<reference evidence="3 4" key="1">
    <citation type="submission" date="2018-11" db="EMBL/GenBank/DDBJ databases">
        <title>Genome sequence of strain 7197.</title>
        <authorList>
            <person name="Gao J."/>
            <person name="Sun J."/>
        </authorList>
    </citation>
    <scope>NUCLEOTIDE SEQUENCE [LARGE SCALE GENOMIC DNA]</scope>
    <source>
        <strain evidence="3 4">7197</strain>
    </source>
</reference>
<dbReference type="InterPro" id="IPR000683">
    <property type="entry name" value="Gfo/Idh/MocA-like_OxRdtase_N"/>
</dbReference>
<evidence type="ECO:0000259" key="1">
    <source>
        <dbReference type="Pfam" id="PF01408"/>
    </source>
</evidence>
<dbReference type="InterPro" id="IPR036291">
    <property type="entry name" value="NAD(P)-bd_dom_sf"/>
</dbReference>
<evidence type="ECO:0000313" key="4">
    <source>
        <dbReference type="Proteomes" id="UP000282529"/>
    </source>
</evidence>
<protein>
    <submittedName>
        <fullName evidence="3">Gfo/Idh/MocA family oxidoreductase</fullName>
    </submittedName>
</protein>
<dbReference type="EMBL" id="RQPI01000002">
    <property type="protein sequence ID" value="RQW12831.1"/>
    <property type="molecule type" value="Genomic_DNA"/>
</dbReference>
<dbReference type="SUPFAM" id="SSF51735">
    <property type="entry name" value="NAD(P)-binding Rossmann-fold domains"/>
    <property type="match status" value="1"/>
</dbReference>
<dbReference type="PANTHER" id="PTHR43377">
    <property type="entry name" value="BILIVERDIN REDUCTASE A"/>
    <property type="match status" value="1"/>
</dbReference>
<proteinExistence type="predicted"/>
<dbReference type="SUPFAM" id="SSF55347">
    <property type="entry name" value="Glyceraldehyde-3-phosphate dehydrogenase-like, C-terminal domain"/>
    <property type="match status" value="1"/>
</dbReference>
<feature type="domain" description="Gfo/Idh/MocA-like oxidoreductase N-terminal" evidence="1">
    <location>
        <begin position="18"/>
        <end position="118"/>
    </location>
</feature>
<dbReference type="InterPro" id="IPR051450">
    <property type="entry name" value="Gfo/Idh/MocA_Oxidoreductases"/>
</dbReference>
<keyword evidence="4" id="KW-1185">Reference proteome</keyword>
<dbReference type="Proteomes" id="UP000282529">
    <property type="component" value="Unassembled WGS sequence"/>
</dbReference>
<feature type="domain" description="GFO/IDH/MocA-like oxidoreductase" evidence="2">
    <location>
        <begin position="130"/>
        <end position="249"/>
    </location>
</feature>
<comment type="caution">
    <text evidence="3">The sequence shown here is derived from an EMBL/GenBank/DDBJ whole genome shotgun (WGS) entry which is preliminary data.</text>
</comment>
<evidence type="ECO:0000313" key="3">
    <source>
        <dbReference type="EMBL" id="RQW12831.1"/>
    </source>
</evidence>
<evidence type="ECO:0000259" key="2">
    <source>
        <dbReference type="Pfam" id="PF22725"/>
    </source>
</evidence>
<gene>
    <name evidence="3" type="ORF">EH198_05460</name>
</gene>
<dbReference type="Gene3D" id="3.30.360.10">
    <property type="entry name" value="Dihydrodipicolinate Reductase, domain 2"/>
    <property type="match status" value="1"/>
</dbReference>
<dbReference type="Pfam" id="PF22725">
    <property type="entry name" value="GFO_IDH_MocA_C3"/>
    <property type="match status" value="1"/>
</dbReference>
<organism evidence="3 4">
    <name type="scientific">Paenibacillus rhizophilus</name>
    <dbReference type="NCBI Taxonomy" id="1850366"/>
    <lineage>
        <taxon>Bacteria</taxon>
        <taxon>Bacillati</taxon>
        <taxon>Bacillota</taxon>
        <taxon>Bacilli</taxon>
        <taxon>Bacillales</taxon>
        <taxon>Paenibacillaceae</taxon>
        <taxon>Paenibacillus</taxon>
    </lineage>
</organism>
<dbReference type="RefSeq" id="WP_124694866.1">
    <property type="nucleotide sequence ID" value="NZ_JBHUFE010000015.1"/>
</dbReference>
<dbReference type="AlphaFoldDB" id="A0A3N9P9E6"/>
<dbReference type="OrthoDB" id="9815825at2"/>
<dbReference type="InterPro" id="IPR055170">
    <property type="entry name" value="GFO_IDH_MocA-like_dom"/>
</dbReference>
<accession>A0A3N9P9E6</accession>
<dbReference type="PANTHER" id="PTHR43377:SF1">
    <property type="entry name" value="BILIVERDIN REDUCTASE A"/>
    <property type="match status" value="1"/>
</dbReference>
<name>A0A3N9P9E6_9BACL</name>
<dbReference type="Gene3D" id="3.40.50.720">
    <property type="entry name" value="NAD(P)-binding Rossmann-like Domain"/>
    <property type="match status" value="1"/>
</dbReference>
<sequence length="328" mass="36048">MKIGVASLAHMHAIGYMDALLEIDGVELAGIWDEDAVKGKEIADRYQTTYYPELEQLTGSEIDAVIVCSENVRHLECVMAAAKAGKHVLCEKPLATRVEDALAMIAVCRENNVLLQTAFPVRFQTSIKRGKELLDSGAYGKILAMKGTNRGRIPGGWFLDREFSGGGAVMDHTVHVVDVMRWYMGAEVTNVYAEAASRFSEGKIDDCGILTMEFNNGVFASLDCSWSRNKKFPTWGDVTLDVICEFGVLSINAFNQKMSVYSNENGVSWDYWGDNMDLELIRDFVQSVREGAKTASVTGEDGLRALEVALAAYRSAEDHSPAGIILAH</sequence>